<dbReference type="EMBL" id="QEFC01003181">
    <property type="protein sequence ID" value="KAE9449340.1"/>
    <property type="molecule type" value="Genomic_DNA"/>
</dbReference>
<feature type="repeat" description="PPR" evidence="2">
    <location>
        <begin position="268"/>
        <end position="302"/>
    </location>
</feature>
<evidence type="ECO:0000256" key="2">
    <source>
        <dbReference type="PROSITE-ProRule" id="PRU00708"/>
    </source>
</evidence>
<dbReference type="InterPro" id="IPR002885">
    <property type="entry name" value="PPR_rpt"/>
</dbReference>
<comment type="caution">
    <text evidence="3">The sequence shown here is derived from an EMBL/GenBank/DDBJ whole genome shotgun (WGS) entry which is preliminary data.</text>
</comment>
<dbReference type="FunFam" id="1.25.40.10:FF:000344">
    <property type="entry name" value="Pentatricopeptide repeat-containing protein"/>
    <property type="match status" value="1"/>
</dbReference>
<dbReference type="InterPro" id="IPR011990">
    <property type="entry name" value="TPR-like_helical_dom_sf"/>
</dbReference>
<dbReference type="Pfam" id="PF13041">
    <property type="entry name" value="PPR_2"/>
    <property type="match status" value="3"/>
</dbReference>
<dbReference type="SUPFAM" id="SSF48452">
    <property type="entry name" value="TPR-like"/>
    <property type="match status" value="1"/>
</dbReference>
<keyword evidence="4" id="KW-1185">Reference proteome</keyword>
<evidence type="ECO:0000313" key="4">
    <source>
        <dbReference type="Proteomes" id="UP000428333"/>
    </source>
</evidence>
<sequence length="557" mass="61107">MNGTSKAVSKTKHLITTPTTTSTAKYGFLLHHYATTKSLAPTTHLHAHLITSGHLSARLLPLLTSSYAACGHLSYARKLFDKMPEPPLLAYNTMIRVYTLNGSSREAIQLFVEMLAAGYPRPDKFTFPFVVKACGDLKLLGLGVSVHGLAVTGGVKLETFLGNCLLAMYMNCGEKEVARRVFDAMMERSEVTWNTMISGYCRNGFAEEALKMFKEMVGAGVEPNNATLVSVLPACGHLKDLKCGMEILELCGCMTEARLVFDKMDKRDVVTWTTLINGYNWNGDGKKALMLCPLMLLEGIRPNAVTVPSLLSTCADLGLLKQGSCIRGSFRVFVKTSRKRTVPWNAILSGCIHNGLATEAIDCFKKMLSESVAPNAASLNSLLPAYARLADLQQAMNIHGYLIRSGFVSKVEASTALIDIYSKCGSLYFAHEIFNGIPEKDKDIFCWSAIIASYGMHGNGRLEEAYALITTMPFEPNNAVWGALLGACVIHENVELGELASEWLFKLEPENTGNYVLMAKLYAAAGRWKDAEKTRNMLDGIGIRKNPAHSLIEVRNM</sequence>
<dbReference type="GO" id="GO:0009451">
    <property type="term" value="P:RNA modification"/>
    <property type="evidence" value="ECO:0007669"/>
    <property type="project" value="InterPro"/>
</dbReference>
<reference evidence="3 4" key="1">
    <citation type="journal article" date="2019" name="Genome Biol. Evol.">
        <title>The Rhododendron genome and chromosomal organization provide insight into shared whole-genome duplications across the heath family (Ericaceae).</title>
        <authorList>
            <person name="Soza V.L."/>
            <person name="Lindsley D."/>
            <person name="Waalkes A."/>
            <person name="Ramage E."/>
            <person name="Patwardhan R.P."/>
            <person name="Burton J.N."/>
            <person name="Adey A."/>
            <person name="Kumar A."/>
            <person name="Qiu R."/>
            <person name="Shendure J."/>
            <person name="Hall B."/>
        </authorList>
    </citation>
    <scope>NUCLEOTIDE SEQUENCE [LARGE SCALE GENOMIC DNA]</scope>
    <source>
        <strain evidence="3">RSF 1966-606</strain>
    </source>
</reference>
<dbReference type="AlphaFoldDB" id="A0A6A4KUT7"/>
<evidence type="ECO:0000256" key="1">
    <source>
        <dbReference type="ARBA" id="ARBA00022737"/>
    </source>
</evidence>
<evidence type="ECO:0000313" key="3">
    <source>
        <dbReference type="EMBL" id="KAE9449340.1"/>
    </source>
</evidence>
<feature type="repeat" description="PPR" evidence="2">
    <location>
        <begin position="87"/>
        <end position="121"/>
    </location>
</feature>
<evidence type="ECO:0008006" key="5">
    <source>
        <dbReference type="Google" id="ProtNLM"/>
    </source>
</evidence>
<feature type="non-terminal residue" evidence="3">
    <location>
        <position position="1"/>
    </location>
</feature>
<dbReference type="InterPro" id="IPR046960">
    <property type="entry name" value="PPR_At4g14850-like_plant"/>
</dbReference>
<organism evidence="3 4">
    <name type="scientific">Rhododendron williamsianum</name>
    <dbReference type="NCBI Taxonomy" id="262921"/>
    <lineage>
        <taxon>Eukaryota</taxon>
        <taxon>Viridiplantae</taxon>
        <taxon>Streptophyta</taxon>
        <taxon>Embryophyta</taxon>
        <taxon>Tracheophyta</taxon>
        <taxon>Spermatophyta</taxon>
        <taxon>Magnoliopsida</taxon>
        <taxon>eudicotyledons</taxon>
        <taxon>Gunneridae</taxon>
        <taxon>Pentapetalae</taxon>
        <taxon>asterids</taxon>
        <taxon>Ericales</taxon>
        <taxon>Ericaceae</taxon>
        <taxon>Ericoideae</taxon>
        <taxon>Rhodoreae</taxon>
        <taxon>Rhododendron</taxon>
    </lineage>
</organism>
<dbReference type="Pfam" id="PF20431">
    <property type="entry name" value="E_motif"/>
    <property type="match status" value="1"/>
</dbReference>
<keyword evidence="1" id="KW-0677">Repeat</keyword>
<dbReference type="GO" id="GO:0003723">
    <property type="term" value="F:RNA binding"/>
    <property type="evidence" value="ECO:0007669"/>
    <property type="project" value="InterPro"/>
</dbReference>
<dbReference type="NCBIfam" id="TIGR00756">
    <property type="entry name" value="PPR"/>
    <property type="match status" value="4"/>
</dbReference>
<dbReference type="Pfam" id="PF01535">
    <property type="entry name" value="PPR"/>
    <property type="match status" value="3"/>
</dbReference>
<feature type="repeat" description="PPR" evidence="2">
    <location>
        <begin position="375"/>
        <end position="409"/>
    </location>
</feature>
<dbReference type="OrthoDB" id="185373at2759"/>
<dbReference type="InterPro" id="IPR046848">
    <property type="entry name" value="E_motif"/>
</dbReference>
<feature type="repeat" description="PPR" evidence="2">
    <location>
        <begin position="189"/>
        <end position="223"/>
    </location>
</feature>
<dbReference type="Gene3D" id="1.25.40.10">
    <property type="entry name" value="Tetratricopeptide repeat domain"/>
    <property type="match status" value="4"/>
</dbReference>
<dbReference type="Proteomes" id="UP000428333">
    <property type="component" value="Linkage Group LG11"/>
</dbReference>
<proteinExistence type="predicted"/>
<dbReference type="PROSITE" id="PS51375">
    <property type="entry name" value="PPR"/>
    <property type="match status" value="5"/>
</dbReference>
<name>A0A6A4KUT7_9ERIC</name>
<feature type="repeat" description="PPR" evidence="2">
    <location>
        <begin position="340"/>
        <end position="374"/>
    </location>
</feature>
<accession>A0A6A4KUT7</accession>
<gene>
    <name evidence="3" type="ORF">C3L33_18768</name>
</gene>
<dbReference type="PANTHER" id="PTHR47926">
    <property type="entry name" value="PENTATRICOPEPTIDE REPEAT-CONTAINING PROTEIN"/>
    <property type="match status" value="1"/>
</dbReference>
<protein>
    <recommendedName>
        <fullName evidence="5">Pentacotripeptide-repeat region of PRORP domain-containing protein</fullName>
    </recommendedName>
</protein>
<dbReference type="PANTHER" id="PTHR47926:SF347">
    <property type="entry name" value="PENTATRICOPEPTIDE REPEAT-CONTAINING PROTEIN"/>
    <property type="match status" value="1"/>
</dbReference>